<evidence type="ECO:0000313" key="2">
    <source>
        <dbReference type="EMBL" id="CAF1570733.1"/>
    </source>
</evidence>
<dbReference type="AlphaFoldDB" id="A0A815YJ66"/>
<feature type="non-terminal residue" evidence="2">
    <location>
        <position position="105"/>
    </location>
</feature>
<evidence type="ECO:0000256" key="1">
    <source>
        <dbReference type="SAM" id="MobiDB-lite"/>
    </source>
</evidence>
<feature type="compositionally biased region" description="Polar residues" evidence="1">
    <location>
        <begin position="94"/>
        <end position="105"/>
    </location>
</feature>
<feature type="region of interest" description="Disordered" evidence="1">
    <location>
        <begin position="71"/>
        <end position="105"/>
    </location>
</feature>
<feature type="region of interest" description="Disordered" evidence="1">
    <location>
        <begin position="1"/>
        <end position="46"/>
    </location>
</feature>
<comment type="caution">
    <text evidence="2">The sequence shown here is derived from an EMBL/GenBank/DDBJ whole genome shotgun (WGS) entry which is preliminary data.</text>
</comment>
<dbReference type="Proteomes" id="UP000663889">
    <property type="component" value="Unassembled WGS sequence"/>
</dbReference>
<gene>
    <name evidence="2" type="ORF">SEV965_LOCUS39570</name>
</gene>
<name>A0A815YJ66_9BILA</name>
<accession>A0A815YJ66</accession>
<organism evidence="2 3">
    <name type="scientific">Rotaria sordida</name>
    <dbReference type="NCBI Taxonomy" id="392033"/>
    <lineage>
        <taxon>Eukaryota</taxon>
        <taxon>Metazoa</taxon>
        <taxon>Spiralia</taxon>
        <taxon>Gnathifera</taxon>
        <taxon>Rotifera</taxon>
        <taxon>Eurotatoria</taxon>
        <taxon>Bdelloidea</taxon>
        <taxon>Philodinida</taxon>
        <taxon>Philodinidae</taxon>
        <taxon>Rotaria</taxon>
    </lineage>
</organism>
<protein>
    <submittedName>
        <fullName evidence="2">Uncharacterized protein</fullName>
    </submittedName>
</protein>
<evidence type="ECO:0000313" key="3">
    <source>
        <dbReference type="Proteomes" id="UP000663889"/>
    </source>
</evidence>
<reference evidence="2" key="1">
    <citation type="submission" date="2021-02" db="EMBL/GenBank/DDBJ databases">
        <authorList>
            <person name="Nowell W R."/>
        </authorList>
    </citation>
    <scope>NUCLEOTIDE SEQUENCE</scope>
</reference>
<proteinExistence type="predicted"/>
<sequence length="105" mass="11521">MEKVEKNDPSLLTEAPKDSAIADNLTQKDSTNDNNNNNNGEPIMAPVHLLQNPVDTEPTVVPDTSKVQLMETKNDPLEQNEKPNDMKSSLDAPTMSTAVQDMDTN</sequence>
<feature type="compositionally biased region" description="Basic and acidic residues" evidence="1">
    <location>
        <begin position="72"/>
        <end position="85"/>
    </location>
</feature>
<dbReference type="EMBL" id="CAJNOU010015014">
    <property type="protein sequence ID" value="CAF1570733.1"/>
    <property type="molecule type" value="Genomic_DNA"/>
</dbReference>